<dbReference type="RefSeq" id="WP_079410975.1">
    <property type="nucleotide sequence ID" value="NZ_MZGW01000001.1"/>
</dbReference>
<sequence length="235" mass="26809">MNALILMTRVPIPGKTKTRLMEILTGEECASIHTCFLFDIFNVLSKIKDNVDVYLTYTPEDEFKLMESIIPSYISVFAQQGETLGERMSNSIEYLLNNGYSKVILIGSDIPDIQSDDIIKGFDILNKNDLVLGPTFDGGYYLVGMKNIYKSIFSDNIKWGYKSVLEGTLDISNKLGISVGLAKKYKDIDTKEDLVDFWNRVKSGYFEDKISPQNTINFLRKYWGDNCYAERYIKG</sequence>
<dbReference type="InterPro" id="IPR018641">
    <property type="entry name" value="Trfase_1_rSAM/seldom-assoc"/>
</dbReference>
<dbReference type="STRING" id="29349.CLOTH_05520"/>
<dbReference type="EC" id="2.7.7.68" evidence="1"/>
<dbReference type="AlphaFoldDB" id="A0A1V4IBG6"/>
<dbReference type="NCBIfam" id="TIGR04282">
    <property type="entry name" value="glyco_like_cofC"/>
    <property type="match status" value="1"/>
</dbReference>
<accession>A0A1V4IBG6</accession>
<dbReference type="EMBL" id="MZGW01000001">
    <property type="protein sequence ID" value="OPJ57269.1"/>
    <property type="molecule type" value="Genomic_DNA"/>
</dbReference>
<gene>
    <name evidence="1" type="primary">cofC</name>
    <name evidence="1" type="ORF">CLOTH_05520</name>
</gene>
<dbReference type="PANTHER" id="PTHR36529">
    <property type="entry name" value="SLL1095 PROTEIN"/>
    <property type="match status" value="1"/>
</dbReference>
<dbReference type="SUPFAM" id="SSF53448">
    <property type="entry name" value="Nucleotide-diphospho-sugar transferases"/>
    <property type="match status" value="1"/>
</dbReference>
<name>A0A1V4IBG6_9FIRM</name>
<dbReference type="PANTHER" id="PTHR36529:SF1">
    <property type="entry name" value="GLYCOSYLTRANSFERASE"/>
    <property type="match status" value="1"/>
</dbReference>
<dbReference type="Gene3D" id="3.90.550.10">
    <property type="entry name" value="Spore Coat Polysaccharide Biosynthesis Protein SpsA, Chain A"/>
    <property type="match status" value="1"/>
</dbReference>
<protein>
    <submittedName>
        <fullName evidence="1">2-phospho-L-lactate guanylyltransferase</fullName>
        <ecNumber evidence="1">2.7.7.68</ecNumber>
    </submittedName>
</protein>
<organism evidence="1 2">
    <name type="scientific">Alkalithermobacter paradoxus</name>
    <dbReference type="NCBI Taxonomy" id="29349"/>
    <lineage>
        <taxon>Bacteria</taxon>
        <taxon>Bacillati</taxon>
        <taxon>Bacillota</taxon>
        <taxon>Clostridia</taxon>
        <taxon>Peptostreptococcales</taxon>
        <taxon>Tepidibacteraceae</taxon>
        <taxon>Alkalithermobacter</taxon>
    </lineage>
</organism>
<evidence type="ECO:0000313" key="2">
    <source>
        <dbReference type="Proteomes" id="UP000190140"/>
    </source>
</evidence>
<dbReference type="GO" id="GO:0043814">
    <property type="term" value="F:phospholactate guanylyltransferase activity"/>
    <property type="evidence" value="ECO:0007669"/>
    <property type="project" value="UniProtKB-EC"/>
</dbReference>
<dbReference type="Pfam" id="PF09837">
    <property type="entry name" value="DUF2064"/>
    <property type="match status" value="1"/>
</dbReference>
<dbReference type="OrthoDB" id="9810303at2"/>
<keyword evidence="1" id="KW-0548">Nucleotidyltransferase</keyword>
<dbReference type="InterPro" id="IPR029044">
    <property type="entry name" value="Nucleotide-diphossugar_trans"/>
</dbReference>
<evidence type="ECO:0000313" key="1">
    <source>
        <dbReference type="EMBL" id="OPJ57269.1"/>
    </source>
</evidence>
<keyword evidence="2" id="KW-1185">Reference proteome</keyword>
<reference evidence="1 2" key="1">
    <citation type="submission" date="2017-03" db="EMBL/GenBank/DDBJ databases">
        <title>Genome sequence of Clostridium thermoalcaliphilum DSM 7309.</title>
        <authorList>
            <person name="Poehlein A."/>
            <person name="Daniel R."/>
        </authorList>
    </citation>
    <scope>NUCLEOTIDE SEQUENCE [LARGE SCALE GENOMIC DNA]</scope>
    <source>
        <strain evidence="1 2">DSM 7309</strain>
    </source>
</reference>
<keyword evidence="1" id="KW-0808">Transferase</keyword>
<proteinExistence type="predicted"/>
<comment type="caution">
    <text evidence="1">The sequence shown here is derived from an EMBL/GenBank/DDBJ whole genome shotgun (WGS) entry which is preliminary data.</text>
</comment>
<dbReference type="Proteomes" id="UP000190140">
    <property type="component" value="Unassembled WGS sequence"/>
</dbReference>